<keyword evidence="3" id="KW-1185">Reference proteome</keyword>
<proteinExistence type="predicted"/>
<accession>A0ABD0JVM1</accession>
<sequence length="448" mass="49389">MYHEAAAVAFLIVSVFGRVSCLDGSQDSFALKNVSRSVPSDGMVFISVEFQASRLPDIKWNGADLGEIKTKFAGGEGSTELLLLSVSTNDVRYVSLEIGFFDTQYYDVGLRVVASADSRTLDMHPTTFSPSTNVSYSGEVDKVEVSVVAGKKLFEGAVENGRIWMHGAWFNSDSSKIEMFEYPSVDFISTDQTESSTERTTRLTIDTQPAINGWFKVALNGDTKAPWDDDGVLSGISEYTWLLVHLDIYSGPFPDNLITVTSQQDVLGCIPGYTYNCEISCDASGNSVKSFRVYKESEDGQQDVTDVEKYVERFKQIVTAKLDMEGNFDGDYVCEADDGQGNSQRHRVQVMELETPASVEIDRGNIETLENGDIKITCQGSGSQPLTTIFTWGGEELTVGEHSVVSYSRAQGGDNIATVVLRKPLDKNYIWCEASNPASSYYDYMAIY</sequence>
<dbReference type="EMBL" id="JACVVK020000319">
    <property type="protein sequence ID" value="KAK7478697.1"/>
    <property type="molecule type" value="Genomic_DNA"/>
</dbReference>
<gene>
    <name evidence="2" type="ORF">BaRGS_00030082</name>
</gene>
<reference evidence="2 3" key="1">
    <citation type="journal article" date="2023" name="Sci. Data">
        <title>Genome assembly of the Korean intertidal mud-creeper Batillaria attramentaria.</title>
        <authorList>
            <person name="Patra A.K."/>
            <person name="Ho P.T."/>
            <person name="Jun S."/>
            <person name="Lee S.J."/>
            <person name="Kim Y."/>
            <person name="Won Y.J."/>
        </authorList>
    </citation>
    <scope>NUCLEOTIDE SEQUENCE [LARGE SCALE GENOMIC DNA]</scope>
    <source>
        <strain evidence="2">Wonlab-2016</strain>
    </source>
</reference>
<evidence type="ECO:0000313" key="2">
    <source>
        <dbReference type="EMBL" id="KAK7478697.1"/>
    </source>
</evidence>
<evidence type="ECO:0000256" key="1">
    <source>
        <dbReference type="SAM" id="SignalP"/>
    </source>
</evidence>
<evidence type="ECO:0008006" key="4">
    <source>
        <dbReference type="Google" id="ProtNLM"/>
    </source>
</evidence>
<evidence type="ECO:0000313" key="3">
    <source>
        <dbReference type="Proteomes" id="UP001519460"/>
    </source>
</evidence>
<keyword evidence="1" id="KW-0732">Signal</keyword>
<dbReference type="AlphaFoldDB" id="A0ABD0JVM1"/>
<organism evidence="2 3">
    <name type="scientific">Batillaria attramentaria</name>
    <dbReference type="NCBI Taxonomy" id="370345"/>
    <lineage>
        <taxon>Eukaryota</taxon>
        <taxon>Metazoa</taxon>
        <taxon>Spiralia</taxon>
        <taxon>Lophotrochozoa</taxon>
        <taxon>Mollusca</taxon>
        <taxon>Gastropoda</taxon>
        <taxon>Caenogastropoda</taxon>
        <taxon>Sorbeoconcha</taxon>
        <taxon>Cerithioidea</taxon>
        <taxon>Batillariidae</taxon>
        <taxon>Batillaria</taxon>
    </lineage>
</organism>
<feature type="chain" id="PRO_5044794714" description="Ig-like domain-containing protein" evidence="1">
    <location>
        <begin position="22"/>
        <end position="448"/>
    </location>
</feature>
<comment type="caution">
    <text evidence="2">The sequence shown here is derived from an EMBL/GenBank/DDBJ whole genome shotgun (WGS) entry which is preliminary data.</text>
</comment>
<dbReference type="InterPro" id="IPR036179">
    <property type="entry name" value="Ig-like_dom_sf"/>
</dbReference>
<protein>
    <recommendedName>
        <fullName evidence="4">Ig-like domain-containing protein</fullName>
    </recommendedName>
</protein>
<feature type="signal peptide" evidence="1">
    <location>
        <begin position="1"/>
        <end position="21"/>
    </location>
</feature>
<dbReference type="Proteomes" id="UP001519460">
    <property type="component" value="Unassembled WGS sequence"/>
</dbReference>
<dbReference type="SUPFAM" id="SSF48726">
    <property type="entry name" value="Immunoglobulin"/>
    <property type="match status" value="1"/>
</dbReference>
<name>A0ABD0JVM1_9CAEN</name>